<organism evidence="7 8">
    <name type="scientific">Gulbenkiania indica</name>
    <dbReference type="NCBI Taxonomy" id="375574"/>
    <lineage>
        <taxon>Bacteria</taxon>
        <taxon>Pseudomonadati</taxon>
        <taxon>Pseudomonadota</taxon>
        <taxon>Betaproteobacteria</taxon>
        <taxon>Neisseriales</taxon>
        <taxon>Chromobacteriaceae</taxon>
        <taxon>Gulbenkiania</taxon>
    </lineage>
</organism>
<dbReference type="OrthoDB" id="327703at2"/>
<dbReference type="GO" id="GO:0046872">
    <property type="term" value="F:metal ion binding"/>
    <property type="evidence" value="ECO:0007669"/>
    <property type="project" value="UniProtKB-KW"/>
</dbReference>
<dbReference type="STRING" id="375574.GCA_001418035_02271"/>
<dbReference type="Gene3D" id="3.90.1590.10">
    <property type="entry name" value="glutathione-dependent formaldehyde- activating enzyme (gfa)"/>
    <property type="match status" value="1"/>
</dbReference>
<keyword evidence="8" id="KW-1185">Reference proteome</keyword>
<dbReference type="EMBL" id="CYHA01000006">
    <property type="protein sequence ID" value="CUA85765.1"/>
    <property type="molecule type" value="Genomic_DNA"/>
</dbReference>
<evidence type="ECO:0000256" key="1">
    <source>
        <dbReference type="ARBA" id="ARBA00005495"/>
    </source>
</evidence>
<feature type="region of interest" description="Disordered" evidence="5">
    <location>
        <begin position="138"/>
        <end position="178"/>
    </location>
</feature>
<feature type="compositionally biased region" description="Basic and acidic residues" evidence="5">
    <location>
        <begin position="148"/>
        <end position="158"/>
    </location>
</feature>
<accession>A0A0K6H4W2</accession>
<dbReference type="InterPro" id="IPR011057">
    <property type="entry name" value="Mss4-like_sf"/>
</dbReference>
<reference evidence="8" key="1">
    <citation type="submission" date="2015-08" db="EMBL/GenBank/DDBJ databases">
        <authorList>
            <person name="Varghese N."/>
        </authorList>
    </citation>
    <scope>NUCLEOTIDE SEQUENCE [LARGE SCALE GENOMIC DNA]</scope>
    <source>
        <strain evidence="8">DSM 17901</strain>
    </source>
</reference>
<dbReference type="SUPFAM" id="SSF51316">
    <property type="entry name" value="Mss4-like"/>
    <property type="match status" value="1"/>
</dbReference>
<proteinExistence type="inferred from homology"/>
<dbReference type="RefSeq" id="WP_132098723.1">
    <property type="nucleotide sequence ID" value="NZ_CYHA01000006.1"/>
</dbReference>
<evidence type="ECO:0000256" key="5">
    <source>
        <dbReference type="SAM" id="MobiDB-lite"/>
    </source>
</evidence>
<dbReference type="GO" id="GO:0016846">
    <property type="term" value="F:carbon-sulfur lyase activity"/>
    <property type="evidence" value="ECO:0007669"/>
    <property type="project" value="InterPro"/>
</dbReference>
<dbReference type="PANTHER" id="PTHR33337">
    <property type="entry name" value="GFA DOMAIN-CONTAINING PROTEIN"/>
    <property type="match status" value="1"/>
</dbReference>
<keyword evidence="4" id="KW-0456">Lyase</keyword>
<evidence type="ECO:0000259" key="6">
    <source>
        <dbReference type="PROSITE" id="PS51891"/>
    </source>
</evidence>
<feature type="domain" description="CENP-V/GFA" evidence="6">
    <location>
        <begin position="4"/>
        <end position="112"/>
    </location>
</feature>
<evidence type="ECO:0000313" key="8">
    <source>
        <dbReference type="Proteomes" id="UP000243535"/>
    </source>
</evidence>
<keyword evidence="3" id="KW-0862">Zinc</keyword>
<dbReference type="AlphaFoldDB" id="A0A0K6H4W2"/>
<dbReference type="Proteomes" id="UP000243535">
    <property type="component" value="Unassembled WGS sequence"/>
</dbReference>
<gene>
    <name evidence="7" type="ORF">Ga0061063_2491</name>
</gene>
<keyword evidence="2" id="KW-0479">Metal-binding</keyword>
<dbReference type="InterPro" id="IPR006913">
    <property type="entry name" value="CENP-V/GFA"/>
</dbReference>
<evidence type="ECO:0000256" key="2">
    <source>
        <dbReference type="ARBA" id="ARBA00022723"/>
    </source>
</evidence>
<comment type="similarity">
    <text evidence="1">Belongs to the Gfa family.</text>
</comment>
<dbReference type="Pfam" id="PF04828">
    <property type="entry name" value="GFA"/>
    <property type="match status" value="1"/>
</dbReference>
<name>A0A0K6H4W2_9NEIS</name>
<evidence type="ECO:0000313" key="7">
    <source>
        <dbReference type="EMBL" id="CUA85765.1"/>
    </source>
</evidence>
<dbReference type="PANTHER" id="PTHR33337:SF40">
    <property type="entry name" value="CENP-V_GFA DOMAIN-CONTAINING PROTEIN-RELATED"/>
    <property type="match status" value="1"/>
</dbReference>
<sequence>MEWLSGSCLCGAVRYQVRGEPLFITHCHCQSCRKASGAAFVTWFTVRDAEVEWRGTARTLYRSSAAVERGFCPHCGTPLSYHHEAAGDEIDITAATLDQAERLVPEDHTWWRERLPWIDHLADLPAYAQFRRGRPLTPAQAAQLPGSAEERLPGDDHAVLVGKQPLAGLEGDPPEGNG</sequence>
<protein>
    <submittedName>
        <fullName evidence="7">Uncharacterized conserved protein</fullName>
    </submittedName>
</protein>
<evidence type="ECO:0000256" key="3">
    <source>
        <dbReference type="ARBA" id="ARBA00022833"/>
    </source>
</evidence>
<evidence type="ECO:0000256" key="4">
    <source>
        <dbReference type="ARBA" id="ARBA00023239"/>
    </source>
</evidence>
<dbReference type="PROSITE" id="PS51891">
    <property type="entry name" value="CENP_V_GFA"/>
    <property type="match status" value="1"/>
</dbReference>